<dbReference type="OrthoDB" id="662756at2"/>
<feature type="domain" description="Polysaccharide export protein N-terminal" evidence="16">
    <location>
        <begin position="49"/>
        <end position="140"/>
    </location>
</feature>
<evidence type="ECO:0000313" key="19">
    <source>
        <dbReference type="Proteomes" id="UP000030103"/>
    </source>
</evidence>
<accession>A0A0A2E262</accession>
<comment type="subcellular location">
    <subcellularLocation>
        <location evidence="1">Cell outer membrane</location>
        <topology evidence="1">Multi-pass membrane protein</topology>
    </subcellularLocation>
</comment>
<dbReference type="InterPro" id="IPR003715">
    <property type="entry name" value="Poly_export_N"/>
</dbReference>
<name>A0A0A2E262_9PORP</name>
<evidence type="ECO:0000256" key="13">
    <source>
        <dbReference type="ARBA" id="ARBA00023237"/>
    </source>
</evidence>
<dbReference type="STRING" id="28115.HQ47_08525"/>
<feature type="domain" description="SLBB" evidence="17">
    <location>
        <begin position="144"/>
        <end position="224"/>
    </location>
</feature>
<keyword evidence="9" id="KW-0406">Ion transport</keyword>
<keyword evidence="7" id="KW-0732">Signal</keyword>
<dbReference type="InterPro" id="IPR049712">
    <property type="entry name" value="Poly_export"/>
</dbReference>
<evidence type="ECO:0000256" key="10">
    <source>
        <dbReference type="ARBA" id="ARBA00023114"/>
    </source>
</evidence>
<dbReference type="InterPro" id="IPR054765">
    <property type="entry name" value="SLBB_dom"/>
</dbReference>
<keyword evidence="19" id="KW-1185">Reference proteome</keyword>
<organism evidence="18 19">
    <name type="scientific">Porphyromonas macacae</name>
    <dbReference type="NCBI Taxonomy" id="28115"/>
    <lineage>
        <taxon>Bacteria</taxon>
        <taxon>Pseudomonadati</taxon>
        <taxon>Bacteroidota</taxon>
        <taxon>Bacteroidia</taxon>
        <taxon>Bacteroidales</taxon>
        <taxon>Porphyromonadaceae</taxon>
        <taxon>Porphyromonas</taxon>
    </lineage>
</organism>
<evidence type="ECO:0000256" key="6">
    <source>
        <dbReference type="ARBA" id="ARBA00022692"/>
    </source>
</evidence>
<sequence>MKKYFIPFGVILFVALFLSSCSNLKEVVYLQNKHIYGNAISTKNVLFDATIKPKNILSIEIKSADPELSAPFNLSAVTVETPESERKTGSLTYLVDNKGEVELAVIGAIYVNGLTEREAEKMIKEKLSKYLNNPTVHVRIMNYKISVLGEVTHPGVYSIENGKVNIFEALSLAGDMTIYGNRKNIKLLREDKNGGKQLFLLNITDANIVNSPYYYLQQGDVVYVEPSKVKANSALVSDNTTFWISTLSLLTGLVSILVTIL</sequence>
<protein>
    <submittedName>
        <fullName evidence="18">Sugar transporter</fullName>
    </submittedName>
</protein>
<dbReference type="RefSeq" id="WP_036874767.1">
    <property type="nucleotide sequence ID" value="NZ_JBGYTE010000037.1"/>
</dbReference>
<keyword evidence="11 15" id="KW-0472">Membrane</keyword>
<dbReference type="GO" id="GO:0009279">
    <property type="term" value="C:cell outer membrane"/>
    <property type="evidence" value="ECO:0007669"/>
    <property type="project" value="UniProtKB-SubCell"/>
</dbReference>
<dbReference type="Gene3D" id="3.10.560.10">
    <property type="entry name" value="Outer membrane lipoprotein wza domain like"/>
    <property type="match status" value="1"/>
</dbReference>
<reference evidence="18 19" key="1">
    <citation type="submission" date="2014-09" db="EMBL/GenBank/DDBJ databases">
        <title>Draft Genome Sequence of Porphyromonas macacae COT-192_OH2859.</title>
        <authorList>
            <person name="Wallis C."/>
            <person name="Deusch O."/>
            <person name="O'Flynn C."/>
            <person name="Davis I."/>
            <person name="Horsfall A."/>
            <person name="Kirkwood N."/>
            <person name="Harris S."/>
            <person name="Eisen J.A."/>
            <person name="Coil D.A."/>
            <person name="Darling A.E."/>
            <person name="Jospin G."/>
            <person name="Alexiev A."/>
        </authorList>
    </citation>
    <scope>NUCLEOTIDE SEQUENCE [LARGE SCALE GENOMIC DNA]</scope>
    <source>
        <strain evidence="19">COT-192 OH2859</strain>
    </source>
</reference>
<dbReference type="AlphaFoldDB" id="A0A0A2E262"/>
<evidence type="ECO:0000256" key="9">
    <source>
        <dbReference type="ARBA" id="ARBA00023065"/>
    </source>
</evidence>
<evidence type="ECO:0000256" key="14">
    <source>
        <dbReference type="ARBA" id="ARBA00023288"/>
    </source>
</evidence>
<keyword evidence="10" id="KW-0626">Porin</keyword>
<evidence type="ECO:0000256" key="4">
    <source>
        <dbReference type="ARBA" id="ARBA00022452"/>
    </source>
</evidence>
<dbReference type="GO" id="GO:0015288">
    <property type="term" value="F:porin activity"/>
    <property type="evidence" value="ECO:0007669"/>
    <property type="project" value="UniProtKB-KW"/>
</dbReference>
<dbReference type="PROSITE" id="PS51257">
    <property type="entry name" value="PROKAR_LIPOPROTEIN"/>
    <property type="match status" value="1"/>
</dbReference>
<keyword evidence="12" id="KW-0564">Palmitate</keyword>
<comment type="similarity">
    <text evidence="2">Belongs to the BexD/CtrA/VexA family.</text>
</comment>
<keyword evidence="3" id="KW-0813">Transport</keyword>
<dbReference type="GO" id="GO:0015159">
    <property type="term" value="F:polysaccharide transmembrane transporter activity"/>
    <property type="evidence" value="ECO:0007669"/>
    <property type="project" value="InterPro"/>
</dbReference>
<keyword evidence="13" id="KW-0998">Cell outer membrane</keyword>
<evidence type="ECO:0000256" key="12">
    <source>
        <dbReference type="ARBA" id="ARBA00023139"/>
    </source>
</evidence>
<evidence type="ECO:0000256" key="5">
    <source>
        <dbReference type="ARBA" id="ARBA00022597"/>
    </source>
</evidence>
<evidence type="ECO:0000259" key="17">
    <source>
        <dbReference type="Pfam" id="PF22461"/>
    </source>
</evidence>
<dbReference type="GO" id="GO:0046930">
    <property type="term" value="C:pore complex"/>
    <property type="evidence" value="ECO:0007669"/>
    <property type="project" value="UniProtKB-KW"/>
</dbReference>
<keyword evidence="5 18" id="KW-0762">Sugar transport</keyword>
<evidence type="ECO:0000256" key="15">
    <source>
        <dbReference type="SAM" id="Phobius"/>
    </source>
</evidence>
<feature type="transmembrane region" description="Helical" evidence="15">
    <location>
        <begin position="242"/>
        <end position="260"/>
    </location>
</feature>
<evidence type="ECO:0000313" key="18">
    <source>
        <dbReference type="EMBL" id="KGN72901.1"/>
    </source>
</evidence>
<dbReference type="Pfam" id="PF02563">
    <property type="entry name" value="Poly_export"/>
    <property type="match status" value="1"/>
</dbReference>
<proteinExistence type="inferred from homology"/>
<comment type="caution">
    <text evidence="18">The sequence shown here is derived from an EMBL/GenBank/DDBJ whole genome shotgun (WGS) entry which is preliminary data.</text>
</comment>
<dbReference type="Proteomes" id="UP000030103">
    <property type="component" value="Unassembled WGS sequence"/>
</dbReference>
<keyword evidence="15" id="KW-1133">Transmembrane helix</keyword>
<dbReference type="GO" id="GO:0006811">
    <property type="term" value="P:monoatomic ion transport"/>
    <property type="evidence" value="ECO:0007669"/>
    <property type="project" value="UniProtKB-KW"/>
</dbReference>
<gene>
    <name evidence="18" type="ORF">HQ47_08525</name>
</gene>
<evidence type="ECO:0000256" key="2">
    <source>
        <dbReference type="ARBA" id="ARBA00009450"/>
    </source>
</evidence>
<evidence type="ECO:0000256" key="8">
    <source>
        <dbReference type="ARBA" id="ARBA00023047"/>
    </source>
</evidence>
<evidence type="ECO:0000259" key="16">
    <source>
        <dbReference type="Pfam" id="PF02563"/>
    </source>
</evidence>
<dbReference type="PANTHER" id="PTHR33619:SF3">
    <property type="entry name" value="POLYSACCHARIDE EXPORT PROTEIN GFCE-RELATED"/>
    <property type="match status" value="1"/>
</dbReference>
<evidence type="ECO:0000256" key="11">
    <source>
        <dbReference type="ARBA" id="ARBA00023136"/>
    </source>
</evidence>
<evidence type="ECO:0000256" key="1">
    <source>
        <dbReference type="ARBA" id="ARBA00004571"/>
    </source>
</evidence>
<keyword evidence="8" id="KW-0625">Polysaccharide transport</keyword>
<keyword evidence="14" id="KW-0449">Lipoprotein</keyword>
<keyword evidence="4" id="KW-1134">Transmembrane beta strand</keyword>
<evidence type="ECO:0000256" key="7">
    <source>
        <dbReference type="ARBA" id="ARBA00022729"/>
    </source>
</evidence>
<dbReference type="PANTHER" id="PTHR33619">
    <property type="entry name" value="POLYSACCHARIDE EXPORT PROTEIN GFCE-RELATED"/>
    <property type="match status" value="1"/>
</dbReference>
<dbReference type="eggNOG" id="COG1596">
    <property type="taxonomic scope" value="Bacteria"/>
</dbReference>
<dbReference type="EMBL" id="JRFA01000025">
    <property type="protein sequence ID" value="KGN72901.1"/>
    <property type="molecule type" value="Genomic_DNA"/>
</dbReference>
<dbReference type="Pfam" id="PF22461">
    <property type="entry name" value="SLBB_2"/>
    <property type="match status" value="1"/>
</dbReference>
<evidence type="ECO:0000256" key="3">
    <source>
        <dbReference type="ARBA" id="ARBA00022448"/>
    </source>
</evidence>
<keyword evidence="6 15" id="KW-0812">Transmembrane</keyword>